<dbReference type="PRINTS" id="PR00154">
    <property type="entry name" value="AMPBINDING"/>
</dbReference>
<dbReference type="CDD" id="cd05930">
    <property type="entry name" value="A_NRPS"/>
    <property type="match status" value="1"/>
</dbReference>
<comment type="similarity">
    <text evidence="1">Belongs to the ATP-dependent AMP-binding enzyme family.</text>
</comment>
<dbReference type="Proteomes" id="UP001238088">
    <property type="component" value="Unassembled WGS sequence"/>
</dbReference>
<comment type="caution">
    <text evidence="6">The sequence shown here is derived from an EMBL/GenBank/DDBJ whole genome shotgun (WGS) entry which is preliminary data.</text>
</comment>
<evidence type="ECO:0000313" key="7">
    <source>
        <dbReference type="Proteomes" id="UP001238088"/>
    </source>
</evidence>
<dbReference type="Gene3D" id="3.40.50.980">
    <property type="match status" value="2"/>
</dbReference>
<feature type="domain" description="AMP-dependent synthetase/ligase" evidence="4">
    <location>
        <begin position="18"/>
        <end position="355"/>
    </location>
</feature>
<dbReference type="EMBL" id="JAUSUB010000031">
    <property type="protein sequence ID" value="MDQ0272964.1"/>
    <property type="molecule type" value="Genomic_DNA"/>
</dbReference>
<name>A0ABU0ANU7_9BACI</name>
<keyword evidence="3" id="KW-0597">Phosphoprotein</keyword>
<keyword evidence="2" id="KW-0596">Phosphopantetheine</keyword>
<dbReference type="SUPFAM" id="SSF56801">
    <property type="entry name" value="Acetyl-CoA synthetase-like"/>
    <property type="match status" value="1"/>
</dbReference>
<evidence type="ECO:0000259" key="5">
    <source>
        <dbReference type="Pfam" id="PF13193"/>
    </source>
</evidence>
<dbReference type="InterPro" id="IPR020459">
    <property type="entry name" value="AMP-binding"/>
</dbReference>
<evidence type="ECO:0000259" key="4">
    <source>
        <dbReference type="Pfam" id="PF00501"/>
    </source>
</evidence>
<evidence type="ECO:0000256" key="1">
    <source>
        <dbReference type="ARBA" id="ARBA00006432"/>
    </source>
</evidence>
<accession>A0ABU0ANU7</accession>
<organism evidence="6 7">
    <name type="scientific">Cytobacillus purgationiresistens</name>
    <dbReference type="NCBI Taxonomy" id="863449"/>
    <lineage>
        <taxon>Bacteria</taxon>
        <taxon>Bacillati</taxon>
        <taxon>Bacillota</taxon>
        <taxon>Bacilli</taxon>
        <taxon>Bacillales</taxon>
        <taxon>Bacillaceae</taxon>
        <taxon>Cytobacillus</taxon>
    </lineage>
</organism>
<dbReference type="Pfam" id="PF13193">
    <property type="entry name" value="AMP-binding_C"/>
    <property type="match status" value="1"/>
</dbReference>
<feature type="domain" description="AMP-binding enzyme C-terminal" evidence="5">
    <location>
        <begin position="410"/>
        <end position="482"/>
    </location>
</feature>
<dbReference type="Gene3D" id="2.30.38.10">
    <property type="entry name" value="Luciferase, Domain 3"/>
    <property type="match status" value="1"/>
</dbReference>
<dbReference type="InterPro" id="IPR010071">
    <property type="entry name" value="AA_adenyl_dom"/>
</dbReference>
<dbReference type="InterPro" id="IPR025110">
    <property type="entry name" value="AMP-bd_C"/>
</dbReference>
<dbReference type="InterPro" id="IPR020845">
    <property type="entry name" value="AMP-binding_CS"/>
</dbReference>
<dbReference type="Pfam" id="PF00501">
    <property type="entry name" value="AMP-binding"/>
    <property type="match status" value="1"/>
</dbReference>
<dbReference type="PROSITE" id="PS00455">
    <property type="entry name" value="AMP_BINDING"/>
    <property type="match status" value="1"/>
</dbReference>
<dbReference type="InterPro" id="IPR000873">
    <property type="entry name" value="AMP-dep_synth/lig_dom"/>
</dbReference>
<evidence type="ECO:0000256" key="2">
    <source>
        <dbReference type="ARBA" id="ARBA00022450"/>
    </source>
</evidence>
<protein>
    <submittedName>
        <fullName evidence="6">Amino acid adenylation domain-containing protein</fullName>
    </submittedName>
</protein>
<reference evidence="6 7" key="1">
    <citation type="submission" date="2023-07" db="EMBL/GenBank/DDBJ databases">
        <title>Genomic Encyclopedia of Type Strains, Phase IV (KMG-IV): sequencing the most valuable type-strain genomes for metagenomic binning, comparative biology and taxonomic classification.</title>
        <authorList>
            <person name="Goeker M."/>
        </authorList>
    </citation>
    <scope>NUCLEOTIDE SEQUENCE [LARGE SCALE GENOMIC DNA]</scope>
    <source>
        <strain evidence="6 7">DSM 23494</strain>
    </source>
</reference>
<gene>
    <name evidence="6" type="ORF">J2S17_004858</name>
</gene>
<sequence length="493" mass="55902">MNSFNDIITQFNRILKYNSGRIAVKYKNTHFTFQEIEDQSNQIAHYLISKGITSEHVIGMLLERSDKLIITMLGILKSGAAFLPLDQQFPSDRIKYMVMDSNATLIMTERREFNVSISLENTPLINLEDIGLKSFPTYRPPISIQPHDLAYIIYTSGTTGKPKGVLIEHKSLANLIDGVNKKVKLEKYKSILFLTSISFDIFIVETIVPLCYGLSIIIAHNAAFLNIRILNQLLKENNVDVIQVTPSRLRQLLNSPIDMDSLSIIKLILVGGEMLPKEIVRSLQKRSNCDIYNMYGPTETTVWSSVKKVSNAENITIGNPITNTSIVVLDEDYHQVDIGVPGEIYILGDGLSRGYVSKDETSKKFIRLPNGKRAYKTGDLGTLMQSHEIQVLGRLDDQVKIKGCTVNLSEVESILHEIDYIQEVVVIDKEDEYGNNQLLAFYTSSITITKEVKQYLAKKLPYYMIPKSFIKINKLPMTRNGKVSREELRREIK</sequence>
<evidence type="ECO:0000256" key="3">
    <source>
        <dbReference type="ARBA" id="ARBA00022553"/>
    </source>
</evidence>
<dbReference type="Gene3D" id="3.30.300.30">
    <property type="match status" value="1"/>
</dbReference>
<keyword evidence="7" id="KW-1185">Reference proteome</keyword>
<dbReference type="PANTHER" id="PTHR44845:SF7">
    <property type="entry name" value="PLIPASTATIN SYNTHASE SUBUNIT D"/>
    <property type="match status" value="1"/>
</dbReference>
<dbReference type="PANTHER" id="PTHR44845">
    <property type="entry name" value="CARRIER DOMAIN-CONTAINING PROTEIN"/>
    <property type="match status" value="1"/>
</dbReference>
<dbReference type="InterPro" id="IPR045851">
    <property type="entry name" value="AMP-bd_C_sf"/>
</dbReference>
<dbReference type="RefSeq" id="WP_307478492.1">
    <property type="nucleotide sequence ID" value="NZ_JAUSUB010000031.1"/>
</dbReference>
<proteinExistence type="inferred from homology"/>
<evidence type="ECO:0000313" key="6">
    <source>
        <dbReference type="EMBL" id="MDQ0272964.1"/>
    </source>
</evidence>
<dbReference type="NCBIfam" id="TIGR01733">
    <property type="entry name" value="AA-adenyl-dom"/>
    <property type="match status" value="1"/>
</dbReference>